<dbReference type="Pfam" id="PF02330">
    <property type="entry name" value="MAM33"/>
    <property type="match status" value="1"/>
</dbReference>
<keyword evidence="3" id="KW-1185">Reference proteome</keyword>
<dbReference type="InterPro" id="IPR036561">
    <property type="entry name" value="MAM33_sf"/>
</dbReference>
<feature type="region of interest" description="Disordered" evidence="1">
    <location>
        <begin position="134"/>
        <end position="174"/>
    </location>
</feature>
<dbReference type="Gene3D" id="3.10.280.10">
    <property type="entry name" value="Mitochondrial glycoprotein"/>
    <property type="match status" value="1"/>
</dbReference>
<accession>A0A8K0T056</accession>
<evidence type="ECO:0000313" key="3">
    <source>
        <dbReference type="Proteomes" id="UP000813444"/>
    </source>
</evidence>
<evidence type="ECO:0000313" key="2">
    <source>
        <dbReference type="EMBL" id="KAH7322871.1"/>
    </source>
</evidence>
<name>A0A8K0T056_9HYPO</name>
<dbReference type="EMBL" id="JAGPNK010000004">
    <property type="protein sequence ID" value="KAH7322871.1"/>
    <property type="molecule type" value="Genomic_DNA"/>
</dbReference>
<feature type="compositionally biased region" description="Polar residues" evidence="1">
    <location>
        <begin position="147"/>
        <end position="158"/>
    </location>
</feature>
<dbReference type="AlphaFoldDB" id="A0A8K0T056"/>
<dbReference type="Proteomes" id="UP000813444">
    <property type="component" value="Unassembled WGS sequence"/>
</dbReference>
<gene>
    <name evidence="2" type="ORF">B0I35DRAFT_407294</name>
</gene>
<protein>
    <submittedName>
        <fullName evidence="2">Mitochondrial glycoprotein</fullName>
    </submittedName>
</protein>
<dbReference type="GO" id="GO:0005759">
    <property type="term" value="C:mitochondrial matrix"/>
    <property type="evidence" value="ECO:0007669"/>
    <property type="project" value="InterPro"/>
</dbReference>
<dbReference type="PANTHER" id="PTHR10826">
    <property type="entry name" value="COMPLEMENT COMPONENT 1"/>
    <property type="match status" value="1"/>
</dbReference>
<dbReference type="GO" id="GO:0042256">
    <property type="term" value="P:cytosolic ribosome assembly"/>
    <property type="evidence" value="ECO:0007669"/>
    <property type="project" value="TreeGrafter"/>
</dbReference>
<feature type="compositionally biased region" description="Acidic residues" evidence="1">
    <location>
        <begin position="134"/>
        <end position="145"/>
    </location>
</feature>
<reference evidence="2" key="1">
    <citation type="journal article" date="2021" name="Nat. Commun.">
        <title>Genetic determinants of endophytism in the Arabidopsis root mycobiome.</title>
        <authorList>
            <person name="Mesny F."/>
            <person name="Miyauchi S."/>
            <person name="Thiergart T."/>
            <person name="Pickel B."/>
            <person name="Atanasova L."/>
            <person name="Karlsson M."/>
            <person name="Huettel B."/>
            <person name="Barry K.W."/>
            <person name="Haridas S."/>
            <person name="Chen C."/>
            <person name="Bauer D."/>
            <person name="Andreopoulos W."/>
            <person name="Pangilinan J."/>
            <person name="LaButti K."/>
            <person name="Riley R."/>
            <person name="Lipzen A."/>
            <person name="Clum A."/>
            <person name="Drula E."/>
            <person name="Henrissat B."/>
            <person name="Kohler A."/>
            <person name="Grigoriev I.V."/>
            <person name="Martin F.M."/>
            <person name="Hacquard S."/>
        </authorList>
    </citation>
    <scope>NUCLEOTIDE SEQUENCE</scope>
    <source>
        <strain evidence="2">MPI-CAGE-CH-0235</strain>
    </source>
</reference>
<dbReference type="SUPFAM" id="SSF54529">
    <property type="entry name" value="Mitochondrial glycoprotein MAM33-like"/>
    <property type="match status" value="1"/>
</dbReference>
<evidence type="ECO:0000256" key="1">
    <source>
        <dbReference type="SAM" id="MobiDB-lite"/>
    </source>
</evidence>
<organism evidence="2 3">
    <name type="scientific">Stachybotrys elegans</name>
    <dbReference type="NCBI Taxonomy" id="80388"/>
    <lineage>
        <taxon>Eukaryota</taxon>
        <taxon>Fungi</taxon>
        <taxon>Dikarya</taxon>
        <taxon>Ascomycota</taxon>
        <taxon>Pezizomycotina</taxon>
        <taxon>Sordariomycetes</taxon>
        <taxon>Hypocreomycetidae</taxon>
        <taxon>Hypocreales</taxon>
        <taxon>Stachybotryaceae</taxon>
        <taxon>Stachybotrys</taxon>
    </lineage>
</organism>
<proteinExistence type="predicted"/>
<comment type="caution">
    <text evidence="2">The sequence shown here is derived from an EMBL/GenBank/DDBJ whole genome shotgun (WGS) entry which is preliminary data.</text>
</comment>
<dbReference type="InterPro" id="IPR003428">
    <property type="entry name" value="MAM33"/>
</dbReference>
<dbReference type="OrthoDB" id="278212at2759"/>
<dbReference type="PANTHER" id="PTHR10826:SF1">
    <property type="entry name" value="COMPLEMENT COMPONENT 1 Q SUBCOMPONENT-BINDING PROTEIN, MITOCHONDRIAL"/>
    <property type="match status" value="1"/>
</dbReference>
<sequence>MMSMRSFARAAPRAISRVATASLRQTARPTFIKTSPVSAMRPVRAAFSTTVQRRANETDEELLSKLESEIQLEEEMKASEQQPASIKDFLDNSPFELIDTPGHEVVKLVRTYGDEKITVSFSIADVTNFEGFNEESPLEDEDLTDEALQNPNKQSHVRSTGGARSAEAEEDMEEDFDDVDEQSSAPINLSILVEKPGKAPGALNIEMTAHEGNIWVENLSYHEDAKLVNPDTLEAERKSNAAYPGPPFGTLDEDLQILVERYLDERGVTQALGVFVPDYVDVKEQREYVRWLNNVKGFVAA</sequence>